<comment type="caution">
    <text evidence="11">The sequence shown here is derived from an EMBL/GenBank/DDBJ whole genome shotgun (WGS) entry which is preliminary data.</text>
</comment>
<reference evidence="11 12" key="1">
    <citation type="submission" date="2016-12" db="EMBL/GenBank/DDBJ databases">
        <title>Candidatus Reconcilibacillus cellulovorans genome.</title>
        <authorList>
            <person name="Kolinko S."/>
            <person name="Wu Y.-W."/>
            <person name="Tachea F."/>
            <person name="Denzel E."/>
            <person name="Hiras J."/>
            <person name="Baecker N."/>
            <person name="Chan L.J."/>
            <person name="Eichorst S.A."/>
            <person name="Frey D."/>
            <person name="Adams P.D."/>
            <person name="Pray T."/>
            <person name="Tanjore D."/>
            <person name="Petzold C.J."/>
            <person name="Gladden J.M."/>
            <person name="Simmons B.A."/>
            <person name="Singer S.W."/>
        </authorList>
    </citation>
    <scope>NUCLEOTIDE SEQUENCE [LARGE SCALE GENOMIC DNA]</scope>
    <source>
        <strain evidence="11">JTherm</strain>
    </source>
</reference>
<feature type="active site" description="Nucleophile" evidence="7">
    <location>
        <position position="478"/>
    </location>
</feature>
<dbReference type="Gene3D" id="3.20.20.70">
    <property type="entry name" value="Aldolase class I"/>
    <property type="match status" value="1"/>
</dbReference>
<evidence type="ECO:0000256" key="8">
    <source>
        <dbReference type="PIRSR" id="PIRSR005536-2"/>
    </source>
</evidence>
<evidence type="ECO:0000313" key="12">
    <source>
        <dbReference type="Proteomes" id="UP000243688"/>
    </source>
</evidence>
<feature type="domain" description="Glycosyl hydrolase family 36 N-terminal" evidence="10">
    <location>
        <begin position="29"/>
        <end position="285"/>
    </location>
</feature>
<dbReference type="Pfam" id="PF02065">
    <property type="entry name" value="Melibiase"/>
    <property type="match status" value="1"/>
</dbReference>
<dbReference type="GO" id="GO:0016052">
    <property type="term" value="P:carbohydrate catabolic process"/>
    <property type="evidence" value="ECO:0007669"/>
    <property type="project" value="InterPro"/>
</dbReference>
<dbReference type="PRINTS" id="PR00743">
    <property type="entry name" value="GLHYDRLASE36"/>
</dbReference>
<dbReference type="AlphaFoldDB" id="A0A2A6E236"/>
<feature type="domain" description="Glycosyl hydrolase family 36 C-terminal" evidence="9">
    <location>
        <begin position="650"/>
        <end position="734"/>
    </location>
</feature>
<proteinExistence type="inferred from homology"/>
<comment type="catalytic activity">
    <reaction evidence="1 6">
        <text>Hydrolysis of terminal, non-reducing alpha-D-galactose residues in alpha-D-galactosides, including galactose oligosaccharides, galactomannans and galactolipids.</text>
        <dbReference type="EC" id="3.2.1.22"/>
    </reaction>
</comment>
<dbReference type="InterPro" id="IPR038417">
    <property type="entry name" value="Alpga-gal_N_sf"/>
</dbReference>
<dbReference type="SUPFAM" id="SSF51445">
    <property type="entry name" value="(Trans)glycosidases"/>
    <property type="match status" value="1"/>
</dbReference>
<dbReference type="PANTHER" id="PTHR43053">
    <property type="entry name" value="GLYCOSIDASE FAMILY 31"/>
    <property type="match status" value="1"/>
</dbReference>
<dbReference type="InterPro" id="IPR050985">
    <property type="entry name" value="Alpha-glycosidase_related"/>
</dbReference>
<dbReference type="Gene3D" id="2.60.40.1180">
    <property type="entry name" value="Golgi alpha-mannosidase II"/>
    <property type="match status" value="1"/>
</dbReference>
<feature type="binding site" evidence="8">
    <location>
        <position position="548"/>
    </location>
    <ligand>
        <name>substrate</name>
    </ligand>
</feature>
<dbReference type="InterPro" id="IPR017853">
    <property type="entry name" value="GH"/>
</dbReference>
<dbReference type="EC" id="3.2.1.22" evidence="3 6"/>
<dbReference type="InterPro" id="IPR002252">
    <property type="entry name" value="Glyco_hydro_36"/>
</dbReference>
<dbReference type="Gene3D" id="2.70.98.60">
    <property type="entry name" value="alpha-galactosidase from lactobacil brevis"/>
    <property type="match status" value="1"/>
</dbReference>
<feature type="binding site" evidence="8">
    <location>
        <begin position="366"/>
        <end position="367"/>
    </location>
    <ligand>
        <name>substrate</name>
    </ligand>
</feature>
<evidence type="ECO:0000259" key="9">
    <source>
        <dbReference type="Pfam" id="PF16874"/>
    </source>
</evidence>
<dbReference type="Pfam" id="PF16875">
    <property type="entry name" value="Glyco_hydro_36N"/>
    <property type="match status" value="1"/>
</dbReference>
<keyword evidence="4 6" id="KW-0378">Hydrolase</keyword>
<dbReference type="InterPro" id="IPR013780">
    <property type="entry name" value="Glyco_hydro_b"/>
</dbReference>
<dbReference type="PIRSF" id="PIRSF005536">
    <property type="entry name" value="Agal"/>
    <property type="match status" value="1"/>
</dbReference>
<feature type="active site" description="Proton donor" evidence="7">
    <location>
        <position position="548"/>
    </location>
</feature>
<feature type="binding site" evidence="8">
    <location>
        <position position="526"/>
    </location>
    <ligand>
        <name>substrate</name>
    </ligand>
</feature>
<name>A0A2A6E236_9BACL</name>
<dbReference type="Proteomes" id="UP000243688">
    <property type="component" value="Unassembled WGS sequence"/>
</dbReference>
<accession>A0A2A6E236</accession>
<dbReference type="InterPro" id="IPR013785">
    <property type="entry name" value="Aldolase_TIM"/>
</dbReference>
<feature type="binding site" evidence="8">
    <location>
        <position position="199"/>
    </location>
    <ligand>
        <name>substrate</name>
    </ligand>
</feature>
<dbReference type="CDD" id="cd14791">
    <property type="entry name" value="GH36"/>
    <property type="match status" value="1"/>
</dbReference>
<protein>
    <recommendedName>
        <fullName evidence="3 6">Alpha-galactosidase</fullName>
        <ecNumber evidence="3 6">3.2.1.22</ecNumber>
    </recommendedName>
</protein>
<evidence type="ECO:0000256" key="6">
    <source>
        <dbReference type="PIRNR" id="PIRNR005536"/>
    </source>
</evidence>
<evidence type="ECO:0000313" key="11">
    <source>
        <dbReference type="EMBL" id="PDO11084.1"/>
    </source>
</evidence>
<evidence type="ECO:0000256" key="7">
    <source>
        <dbReference type="PIRSR" id="PIRSR005536-1"/>
    </source>
</evidence>
<evidence type="ECO:0000256" key="2">
    <source>
        <dbReference type="ARBA" id="ARBA00006202"/>
    </source>
</evidence>
<dbReference type="Pfam" id="PF16874">
    <property type="entry name" value="Glyco_hydro_36C"/>
    <property type="match status" value="1"/>
</dbReference>
<evidence type="ECO:0000256" key="5">
    <source>
        <dbReference type="ARBA" id="ARBA00023295"/>
    </source>
</evidence>
<dbReference type="PROSITE" id="PS00512">
    <property type="entry name" value="ALPHA_GALACTOSIDASE"/>
    <property type="match status" value="1"/>
</dbReference>
<evidence type="ECO:0000259" key="10">
    <source>
        <dbReference type="Pfam" id="PF16875"/>
    </source>
</evidence>
<dbReference type="FunFam" id="3.20.20.70:FF:000118">
    <property type="entry name" value="Alpha-galactosidase"/>
    <property type="match status" value="1"/>
</dbReference>
<evidence type="ECO:0000256" key="4">
    <source>
        <dbReference type="ARBA" id="ARBA00022801"/>
    </source>
</evidence>
<organism evidence="11 12">
    <name type="scientific">Candidatus Reconcilbacillus cellulovorans</name>
    <dbReference type="NCBI Taxonomy" id="1906605"/>
    <lineage>
        <taxon>Bacteria</taxon>
        <taxon>Bacillati</taxon>
        <taxon>Bacillota</taxon>
        <taxon>Bacilli</taxon>
        <taxon>Bacillales</taxon>
        <taxon>Paenibacillaceae</taxon>
        <taxon>Candidatus Reconcilbacillus</taxon>
    </lineage>
</organism>
<evidence type="ECO:0000256" key="3">
    <source>
        <dbReference type="ARBA" id="ARBA00012755"/>
    </source>
</evidence>
<gene>
    <name evidence="11" type="ORF">BLM47_03555</name>
</gene>
<dbReference type="InterPro" id="IPR031704">
    <property type="entry name" value="Glyco_hydro_36_N"/>
</dbReference>
<evidence type="ECO:0000256" key="1">
    <source>
        <dbReference type="ARBA" id="ARBA00001255"/>
    </source>
</evidence>
<dbReference type="InterPro" id="IPR031705">
    <property type="entry name" value="Glyco_hydro_36_C"/>
</dbReference>
<dbReference type="EMBL" id="MOXJ01000005">
    <property type="protein sequence ID" value="PDO11084.1"/>
    <property type="molecule type" value="Genomic_DNA"/>
</dbReference>
<dbReference type="GO" id="GO:0004557">
    <property type="term" value="F:alpha-galactosidase activity"/>
    <property type="evidence" value="ECO:0007669"/>
    <property type="project" value="UniProtKB-UniRule"/>
</dbReference>
<dbReference type="PANTHER" id="PTHR43053:SF3">
    <property type="entry name" value="ALPHA-GALACTOSIDASE C-RELATED"/>
    <property type="match status" value="1"/>
</dbReference>
<comment type="similarity">
    <text evidence="2">Belongs to the glycosyl hydrolase 36 family.</text>
</comment>
<feature type="binding site" evidence="8">
    <location>
        <begin position="476"/>
        <end position="480"/>
    </location>
    <ligand>
        <name>substrate</name>
    </ligand>
</feature>
<keyword evidence="5 6" id="KW-0326">Glycosidase</keyword>
<dbReference type="InterPro" id="IPR000111">
    <property type="entry name" value="Glyco_hydro_27/36_CS"/>
</dbReference>
<feature type="binding site" evidence="8">
    <location>
        <position position="443"/>
    </location>
    <ligand>
        <name>substrate</name>
    </ligand>
</feature>
<sequence length="738" mass="83565">MAILFDEKSKRFHLTARDSSYVMEIVEGGFLAHLYWGKRIRRATFCRPPERVDRPFSPNPPGFGRDFSLDTLPQEYPAYGHTDFRAPAYQVRLADGSTVTDLRYCGHRISPGKPKLPGLPATYVECDDEAETLEIELSDPVCGLKAVLYYTAFSRLNAFARSVRFVNEGQKPLVLLRAMSASVDFREAGFDWLHLSGTWANERQIVRRPLAPGGQSVESRRGASSHQHNPFIALLRKHADEDVGEVYGFSLVYSGNFWAGVEVDPYDCARVSIGLNPFDFAWRLEPGESFQTPEAVLVYSDEGLGGMSRTYHRLYRSRLCRGFWRDRERPILINNWEATYFDFDEDKLVRLAEKAVGLGIELFVLDDGWFGHRDDDSRSLGDWYPNLRKLPNGLSGLASRVAAHGLRFGIWVEPEMVSEDSDLYRRHPDWCIHVPGRGRSTGRSQLVLDLSRADVRAYIVRAMSDLLSSAPIDYVKWDMNRHMTEIGSAVLDPERQRETAHRYMLGLYAVLEELTKRFPHVLFESCSGGGGRFDPGMLYYMPQTWTSDNTDAACRVKIQYGTSLVYPAIAMGAHVSAVPNHQVGRTTPLRTRGDVACSGNLGYELDLTALSDEACAEIRRQTSFYRDIRRLVQFGDLYRLISPFSGDGNEAAWMYVSEDRSESVVFYFRFLARPNPPRPAVRLKGLDPLADYLVREIPDGRAEPVFGGDELMHAGLPVPERALFGDFQSAVWLLLRQN</sequence>